<dbReference type="SUPFAM" id="SSF64288">
    <property type="entry name" value="Chorismate lyase-like"/>
    <property type="match status" value="1"/>
</dbReference>
<evidence type="ECO:0000259" key="2">
    <source>
        <dbReference type="SMART" id="SM00866"/>
    </source>
</evidence>
<dbReference type="Gene3D" id="3.40.1410.10">
    <property type="entry name" value="Chorismate lyase-like"/>
    <property type="match status" value="1"/>
</dbReference>
<dbReference type="EMBL" id="FZOR01000015">
    <property type="protein sequence ID" value="SNT07214.1"/>
    <property type="molecule type" value="Genomic_DNA"/>
</dbReference>
<protein>
    <submittedName>
        <fullName evidence="3">UTRA domain-containing protein</fullName>
    </submittedName>
</protein>
<sequence length="179" mass="19633">MWTVSSVPYLSPRQEGQVDPWREEAARTGGVGTQRLRDVSTEVPPPDVALALNLPPETPAVVRRRTMLLDDRPVELTDSWYPAEIAAGTALATPERIRGGAVTLLVGMGHTVHEAREDIVFRAATSVEAAELQLPAETPVIVLSRTCLDAEGTCFEASVMVMVAEGRHLRYRLVMEPRH</sequence>
<dbReference type="OrthoDB" id="3620754at2"/>
<dbReference type="InterPro" id="IPR050679">
    <property type="entry name" value="Bact_HTH_transcr_reg"/>
</dbReference>
<proteinExistence type="predicted"/>
<evidence type="ECO:0000313" key="3">
    <source>
        <dbReference type="EMBL" id="SNT07214.1"/>
    </source>
</evidence>
<dbReference type="PANTHER" id="PTHR44846">
    <property type="entry name" value="MANNOSYL-D-GLYCERATE TRANSPORT/METABOLISM SYSTEM REPRESSOR MNGR-RELATED"/>
    <property type="match status" value="1"/>
</dbReference>
<dbReference type="InterPro" id="IPR028978">
    <property type="entry name" value="Chorismate_lyase_/UTRA_dom_sf"/>
</dbReference>
<dbReference type="Proteomes" id="UP000198318">
    <property type="component" value="Unassembled WGS sequence"/>
</dbReference>
<name>A0A239JR20_9ACTN</name>
<feature type="region of interest" description="Disordered" evidence="1">
    <location>
        <begin position="12"/>
        <end position="39"/>
    </location>
</feature>
<keyword evidence="4" id="KW-1185">Reference proteome</keyword>
<dbReference type="InterPro" id="IPR011663">
    <property type="entry name" value="UTRA"/>
</dbReference>
<feature type="domain" description="UbiC transcription regulator-associated" evidence="2">
    <location>
        <begin position="27"/>
        <end position="168"/>
    </location>
</feature>
<dbReference type="AlphaFoldDB" id="A0A239JR20"/>
<evidence type="ECO:0000256" key="1">
    <source>
        <dbReference type="SAM" id="MobiDB-lite"/>
    </source>
</evidence>
<reference evidence="3 4" key="1">
    <citation type="submission" date="2017-06" db="EMBL/GenBank/DDBJ databases">
        <authorList>
            <person name="Kim H.J."/>
            <person name="Triplett B.A."/>
        </authorList>
    </citation>
    <scope>NUCLEOTIDE SEQUENCE [LARGE SCALE GENOMIC DNA]</scope>
    <source>
        <strain evidence="3 4">DSM 44715</strain>
    </source>
</reference>
<dbReference type="SMART" id="SM00866">
    <property type="entry name" value="UTRA"/>
    <property type="match status" value="1"/>
</dbReference>
<evidence type="ECO:0000313" key="4">
    <source>
        <dbReference type="Proteomes" id="UP000198318"/>
    </source>
</evidence>
<dbReference type="Pfam" id="PF07702">
    <property type="entry name" value="UTRA"/>
    <property type="match status" value="1"/>
</dbReference>
<dbReference type="GO" id="GO:0045892">
    <property type="term" value="P:negative regulation of DNA-templated transcription"/>
    <property type="evidence" value="ECO:0007669"/>
    <property type="project" value="TreeGrafter"/>
</dbReference>
<dbReference type="RefSeq" id="WP_089327102.1">
    <property type="nucleotide sequence ID" value="NZ_FZOR01000015.1"/>
</dbReference>
<dbReference type="PANTHER" id="PTHR44846:SF17">
    <property type="entry name" value="GNTR-FAMILY TRANSCRIPTIONAL REGULATOR"/>
    <property type="match status" value="1"/>
</dbReference>
<gene>
    <name evidence="3" type="ORF">SAMN05443665_101593</name>
</gene>
<accession>A0A239JR20</accession>
<organism evidence="3 4">
    <name type="scientific">Actinomadura meyerae</name>
    <dbReference type="NCBI Taxonomy" id="240840"/>
    <lineage>
        <taxon>Bacteria</taxon>
        <taxon>Bacillati</taxon>
        <taxon>Actinomycetota</taxon>
        <taxon>Actinomycetes</taxon>
        <taxon>Streptosporangiales</taxon>
        <taxon>Thermomonosporaceae</taxon>
        <taxon>Actinomadura</taxon>
    </lineage>
</organism>
<dbReference type="GO" id="GO:0003677">
    <property type="term" value="F:DNA binding"/>
    <property type="evidence" value="ECO:0007669"/>
    <property type="project" value="InterPro"/>
</dbReference>